<dbReference type="HOGENOM" id="CLU_055432_2_0_11"/>
<evidence type="ECO:0000256" key="5">
    <source>
        <dbReference type="ARBA" id="ARBA00022490"/>
    </source>
</evidence>
<dbReference type="InterPro" id="IPR000682">
    <property type="entry name" value="PCMT"/>
</dbReference>
<dbReference type="SUPFAM" id="SSF53335">
    <property type="entry name" value="S-adenosyl-L-methionine-dependent methyltransferases"/>
    <property type="match status" value="1"/>
</dbReference>
<evidence type="ECO:0000256" key="2">
    <source>
        <dbReference type="ARBA" id="ARBA00005369"/>
    </source>
</evidence>
<keyword evidence="8" id="KW-0949">S-adenosyl-L-methionine</keyword>
<proteinExistence type="inferred from homology"/>
<dbReference type="KEGG" id="pdx:Psed_2428"/>
<dbReference type="CDD" id="cd02440">
    <property type="entry name" value="AdoMet_MTases"/>
    <property type="match status" value="1"/>
</dbReference>
<dbReference type="NCBIfam" id="NF001453">
    <property type="entry name" value="PRK00312.1"/>
    <property type="match status" value="1"/>
</dbReference>
<evidence type="ECO:0000256" key="4">
    <source>
        <dbReference type="ARBA" id="ARBA00013346"/>
    </source>
</evidence>
<dbReference type="Gene3D" id="3.40.50.150">
    <property type="entry name" value="Vaccinia Virus protein VP39"/>
    <property type="match status" value="1"/>
</dbReference>
<evidence type="ECO:0000256" key="1">
    <source>
        <dbReference type="ARBA" id="ARBA00004496"/>
    </source>
</evidence>
<evidence type="ECO:0000256" key="3">
    <source>
        <dbReference type="ARBA" id="ARBA00011890"/>
    </source>
</evidence>
<evidence type="ECO:0000256" key="11">
    <source>
        <dbReference type="ARBA" id="ARBA00031350"/>
    </source>
</evidence>
<dbReference type="EC" id="2.1.1.77" evidence="3"/>
<dbReference type="GO" id="GO:0032259">
    <property type="term" value="P:methylation"/>
    <property type="evidence" value="ECO:0007669"/>
    <property type="project" value="UniProtKB-KW"/>
</dbReference>
<dbReference type="Pfam" id="PF01135">
    <property type="entry name" value="PCMT"/>
    <property type="match status" value="1"/>
</dbReference>
<dbReference type="PANTHER" id="PTHR11579:SF0">
    <property type="entry name" value="PROTEIN-L-ISOASPARTATE(D-ASPARTATE) O-METHYLTRANSFERASE"/>
    <property type="match status" value="1"/>
</dbReference>
<reference evidence="12 13" key="1">
    <citation type="journal article" date="2011" name="J. Bacteriol.">
        <title>Genome sequence of the 1,4-dioxane-degrading Pseudonocardia dioxanivorans strain CB1190.</title>
        <authorList>
            <person name="Sales C.M."/>
            <person name="Mahendra S."/>
            <person name="Grostern A."/>
            <person name="Parales R.E."/>
            <person name="Goodwin L.A."/>
            <person name="Woyke T."/>
            <person name="Nolan M."/>
            <person name="Lapidus A."/>
            <person name="Chertkov O."/>
            <person name="Ovchinnikova G."/>
            <person name="Sczyrba A."/>
            <person name="Alvarez-Cohen L."/>
        </authorList>
    </citation>
    <scope>NUCLEOTIDE SEQUENCE [LARGE SCALE GENOMIC DNA]</scope>
    <source>
        <strain evidence="13">ATCC 55486 / DSM 44775 / JCM 13855 / CB1190</strain>
    </source>
</reference>
<dbReference type="EMBL" id="CP002593">
    <property type="protein sequence ID" value="AEA24632.1"/>
    <property type="molecule type" value="Genomic_DNA"/>
</dbReference>
<evidence type="ECO:0000313" key="12">
    <source>
        <dbReference type="EMBL" id="AEA24632.1"/>
    </source>
</evidence>
<evidence type="ECO:0000256" key="10">
    <source>
        <dbReference type="ARBA" id="ARBA00031323"/>
    </source>
</evidence>
<gene>
    <name evidence="12" type="ordered locus">Psed_2428</name>
</gene>
<evidence type="ECO:0000256" key="7">
    <source>
        <dbReference type="ARBA" id="ARBA00022679"/>
    </source>
</evidence>
<dbReference type="GO" id="GO:0005737">
    <property type="term" value="C:cytoplasm"/>
    <property type="evidence" value="ECO:0007669"/>
    <property type="project" value="UniProtKB-SubCell"/>
</dbReference>
<name>F4CX01_PSEUX</name>
<protein>
    <recommendedName>
        <fullName evidence="4">Protein-L-isoaspartate O-methyltransferase</fullName>
        <ecNumber evidence="3">2.1.1.77</ecNumber>
    </recommendedName>
    <alternativeName>
        <fullName evidence="11">L-isoaspartyl protein carboxyl methyltransferase</fullName>
    </alternativeName>
    <alternativeName>
        <fullName evidence="9">Protein L-isoaspartyl methyltransferase</fullName>
    </alternativeName>
    <alternativeName>
        <fullName evidence="10">Protein-beta-aspartate methyltransferase</fullName>
    </alternativeName>
</protein>
<dbReference type="PANTHER" id="PTHR11579">
    <property type="entry name" value="PROTEIN-L-ISOASPARTATE O-METHYLTRANSFERASE"/>
    <property type="match status" value="1"/>
</dbReference>
<keyword evidence="6 12" id="KW-0489">Methyltransferase</keyword>
<dbReference type="STRING" id="675635.Psed_2428"/>
<evidence type="ECO:0000256" key="8">
    <source>
        <dbReference type="ARBA" id="ARBA00022691"/>
    </source>
</evidence>
<dbReference type="AlphaFoldDB" id="F4CX01"/>
<evidence type="ECO:0000256" key="9">
    <source>
        <dbReference type="ARBA" id="ARBA00030757"/>
    </source>
</evidence>
<dbReference type="RefSeq" id="WP_013674556.1">
    <property type="nucleotide sequence ID" value="NC_015312.1"/>
</dbReference>
<dbReference type="Proteomes" id="UP000007809">
    <property type="component" value="Chromosome"/>
</dbReference>
<keyword evidence="5" id="KW-0963">Cytoplasm</keyword>
<dbReference type="GO" id="GO:0004719">
    <property type="term" value="F:protein-L-isoaspartate (D-aspartate) O-methyltransferase activity"/>
    <property type="evidence" value="ECO:0007669"/>
    <property type="project" value="UniProtKB-EC"/>
</dbReference>
<comment type="similarity">
    <text evidence="2">Belongs to the methyltransferase superfamily. L-isoaspartyl/D-aspartyl protein methyltransferase family.</text>
</comment>
<keyword evidence="7 12" id="KW-0808">Transferase</keyword>
<evidence type="ECO:0000256" key="6">
    <source>
        <dbReference type="ARBA" id="ARBA00022603"/>
    </source>
</evidence>
<dbReference type="InterPro" id="IPR029063">
    <property type="entry name" value="SAM-dependent_MTases_sf"/>
</dbReference>
<keyword evidence="13" id="KW-1185">Reference proteome</keyword>
<organism evidence="12 13">
    <name type="scientific">Pseudonocardia dioxanivorans (strain ATCC 55486 / DSM 44775 / JCM 13855 / CB1190)</name>
    <dbReference type="NCBI Taxonomy" id="675635"/>
    <lineage>
        <taxon>Bacteria</taxon>
        <taxon>Bacillati</taxon>
        <taxon>Actinomycetota</taxon>
        <taxon>Actinomycetes</taxon>
        <taxon>Pseudonocardiales</taxon>
        <taxon>Pseudonocardiaceae</taxon>
        <taxon>Pseudonocardia</taxon>
    </lineage>
</organism>
<accession>F4CX01</accession>
<dbReference type="eggNOG" id="COG2518">
    <property type="taxonomic scope" value="Bacteria"/>
</dbReference>
<comment type="subcellular location">
    <subcellularLocation>
        <location evidence="1">Cytoplasm</location>
    </subcellularLocation>
</comment>
<evidence type="ECO:0000313" key="13">
    <source>
        <dbReference type="Proteomes" id="UP000007809"/>
    </source>
</evidence>
<sequence>MSEEPGERAARELLAEFGTRLDPAYVCDEVRRATRELEGQTRPGGATELIHRLARTRLLSRLDPVPGADDAAPDPGDAAAACRARMVERLRDAGIRDERVLAAMGAVPRERFVRPELAAEAYDDTPLDIGHDQTISAPWAVAFGIASLGLPQHARVLEVGTGSGYGAAVLARCAAEVVTVERDPELAAAARDLLARLAPDVEVRTGDGVHAGVDRAPYDGILVTAMASGRLPRPLVRQLAPGGTLVCPVGTNRVGTLVRWRDGAVEELAPVTFVPLVTGD</sequence>